<dbReference type="EMBL" id="ATAY01000069">
    <property type="protein sequence ID" value="EPR10267.1"/>
    <property type="molecule type" value="Genomic_DNA"/>
</dbReference>
<gene>
    <name evidence="1" type="ORF">L323_14230</name>
</gene>
<evidence type="ECO:0000313" key="1">
    <source>
        <dbReference type="EMBL" id="EPR10267.1"/>
    </source>
</evidence>
<reference evidence="1 2" key="1">
    <citation type="journal article" date="2013" name="Genome Announc.">
        <title>Draft Genome Sequence of the Cellulolytic Bacterium Clostridium papyrosolvens C7 (ATCC 700395).</title>
        <authorList>
            <person name="Zepeda V."/>
            <person name="Dassa B."/>
            <person name="Borovok I."/>
            <person name="Lamed R."/>
            <person name="Bayer E.A."/>
            <person name="Cate J.H."/>
        </authorList>
    </citation>
    <scope>NUCLEOTIDE SEQUENCE [LARGE SCALE GENOMIC DNA]</scope>
    <source>
        <strain evidence="1 2">C7</strain>
    </source>
</reference>
<comment type="caution">
    <text evidence="1">The sequence shown here is derived from an EMBL/GenBank/DDBJ whole genome shotgun (WGS) entry which is preliminary data.</text>
</comment>
<proteinExistence type="predicted"/>
<protein>
    <submittedName>
        <fullName evidence="1">Uncharacterized protein</fullName>
    </submittedName>
</protein>
<dbReference type="AlphaFoldDB" id="U4QZ91"/>
<sequence>MIKYITIKININTPKGGVQYELSDMLITMANQSAKLCWGLMVTVSGRILLRPLLAAKVLLIKLKCSSKTVN</sequence>
<name>U4QZ91_9FIRM</name>
<evidence type="ECO:0000313" key="2">
    <source>
        <dbReference type="Proteomes" id="UP000016860"/>
    </source>
</evidence>
<dbReference type="PATRIC" id="fig|1330534.3.peg.2822"/>
<organism evidence="1 2">
    <name type="scientific">Ruminiclostridium papyrosolvens C7</name>
    <dbReference type="NCBI Taxonomy" id="1330534"/>
    <lineage>
        <taxon>Bacteria</taxon>
        <taxon>Bacillati</taxon>
        <taxon>Bacillota</taxon>
        <taxon>Clostridia</taxon>
        <taxon>Eubacteriales</taxon>
        <taxon>Oscillospiraceae</taxon>
        <taxon>Ruminiclostridium</taxon>
    </lineage>
</organism>
<accession>U4QZ91</accession>
<dbReference type="Proteomes" id="UP000016860">
    <property type="component" value="Unassembled WGS sequence"/>
</dbReference>